<feature type="region of interest" description="Disordered" evidence="1">
    <location>
        <begin position="1"/>
        <end position="39"/>
    </location>
</feature>
<dbReference type="EMBL" id="HBUE01248461">
    <property type="protein sequence ID" value="CAG6553198.1"/>
    <property type="molecule type" value="Transcribed_RNA"/>
</dbReference>
<dbReference type="AlphaFoldDB" id="A0A8D8CS07"/>
<name>A0A8D8CS07_CULPI</name>
<dbReference type="EMBL" id="HBUE01248462">
    <property type="protein sequence ID" value="CAG6553201.1"/>
    <property type="molecule type" value="Transcribed_RNA"/>
</dbReference>
<dbReference type="EMBL" id="HBUE01355646">
    <property type="protein sequence ID" value="CAG6605532.1"/>
    <property type="molecule type" value="Transcribed_RNA"/>
</dbReference>
<dbReference type="EMBL" id="HBUE01130705">
    <property type="protein sequence ID" value="CAG6496315.1"/>
    <property type="molecule type" value="Transcribed_RNA"/>
</dbReference>
<accession>A0A8D8CS07</accession>
<evidence type="ECO:0000256" key="1">
    <source>
        <dbReference type="SAM" id="MobiDB-lite"/>
    </source>
</evidence>
<dbReference type="EMBL" id="HBUE01248463">
    <property type="protein sequence ID" value="CAG6553204.1"/>
    <property type="molecule type" value="Transcribed_RNA"/>
</dbReference>
<dbReference type="EMBL" id="HBUE01248459">
    <property type="protein sequence ID" value="CAG6553193.1"/>
    <property type="molecule type" value="Transcribed_RNA"/>
</dbReference>
<protein>
    <submittedName>
        <fullName evidence="2">(northern house mosquito) hypothetical protein</fullName>
    </submittedName>
</protein>
<dbReference type="EMBL" id="HBUE01355647">
    <property type="protein sequence ID" value="CAG6605535.1"/>
    <property type="molecule type" value="Transcribed_RNA"/>
</dbReference>
<reference evidence="2" key="1">
    <citation type="submission" date="2021-05" db="EMBL/GenBank/DDBJ databases">
        <authorList>
            <person name="Alioto T."/>
            <person name="Alioto T."/>
            <person name="Gomez Garrido J."/>
        </authorList>
    </citation>
    <scope>NUCLEOTIDE SEQUENCE</scope>
</reference>
<proteinExistence type="predicted"/>
<organism evidence="2">
    <name type="scientific">Culex pipiens</name>
    <name type="common">House mosquito</name>
    <dbReference type="NCBI Taxonomy" id="7175"/>
    <lineage>
        <taxon>Eukaryota</taxon>
        <taxon>Metazoa</taxon>
        <taxon>Ecdysozoa</taxon>
        <taxon>Arthropoda</taxon>
        <taxon>Hexapoda</taxon>
        <taxon>Insecta</taxon>
        <taxon>Pterygota</taxon>
        <taxon>Neoptera</taxon>
        <taxon>Endopterygota</taxon>
        <taxon>Diptera</taxon>
        <taxon>Nematocera</taxon>
        <taxon>Culicoidea</taxon>
        <taxon>Culicidae</taxon>
        <taxon>Culicinae</taxon>
        <taxon>Culicini</taxon>
        <taxon>Culex</taxon>
        <taxon>Culex</taxon>
    </lineage>
</organism>
<feature type="compositionally biased region" description="Low complexity" evidence="1">
    <location>
        <begin position="23"/>
        <end position="35"/>
    </location>
</feature>
<sequence>MPSDGSMFNDSQRYLKRTRKKQQLQQRNRLPQGRQSEPVSYWTVLKSTRKPTRRIRRTHLRRSDQRTPVRAWNNSTTFLGRTSLASTPEAACTCRKPTCCPR</sequence>
<evidence type="ECO:0000313" key="2">
    <source>
        <dbReference type="EMBL" id="CAG6496315.1"/>
    </source>
</evidence>
<dbReference type="EMBL" id="HBUE01355648">
    <property type="protein sequence ID" value="CAG6605538.1"/>
    <property type="molecule type" value="Transcribed_RNA"/>
</dbReference>
<dbReference type="EMBL" id="HBUE01355644">
    <property type="protein sequence ID" value="CAG6605527.1"/>
    <property type="molecule type" value="Transcribed_RNA"/>
</dbReference>
<feature type="compositionally biased region" description="Polar residues" evidence="1">
    <location>
        <begin position="1"/>
        <end position="11"/>
    </location>
</feature>